<proteinExistence type="predicted"/>
<gene>
    <name evidence="1" type="ORF">Daus18300_013838</name>
</gene>
<accession>A0ABR3VXJ0</accession>
<reference evidence="1 2" key="1">
    <citation type="journal article" date="2024" name="IMA Fungus">
        <title>IMA Genome - F19 : A genome assembly and annotation guide to empower mycologists, including annotated draft genome sequences of Ceratocystis pirilliformis, Diaporthe australafricana, Fusarium ophioides, Paecilomyces lecythidis, and Sporothrix stenoceras.</title>
        <authorList>
            <person name="Aylward J."/>
            <person name="Wilson A.M."/>
            <person name="Visagie C.M."/>
            <person name="Spraker J."/>
            <person name="Barnes I."/>
            <person name="Buitendag C."/>
            <person name="Ceriani C."/>
            <person name="Del Mar Angel L."/>
            <person name="du Plessis D."/>
            <person name="Fuchs T."/>
            <person name="Gasser K."/>
            <person name="Kramer D."/>
            <person name="Li W."/>
            <person name="Munsamy K."/>
            <person name="Piso A."/>
            <person name="Price J.L."/>
            <person name="Sonnekus B."/>
            <person name="Thomas C."/>
            <person name="van der Nest A."/>
            <person name="van Dijk A."/>
            <person name="van Heerden A."/>
            <person name="van Vuuren N."/>
            <person name="Yilmaz N."/>
            <person name="Duong T.A."/>
            <person name="van der Merwe N.A."/>
            <person name="Wingfield M.J."/>
            <person name="Wingfield B.D."/>
        </authorList>
    </citation>
    <scope>NUCLEOTIDE SEQUENCE [LARGE SCALE GENOMIC DNA]</scope>
    <source>
        <strain evidence="1 2">CMW 18300</strain>
    </source>
</reference>
<evidence type="ECO:0000313" key="2">
    <source>
        <dbReference type="Proteomes" id="UP001583177"/>
    </source>
</evidence>
<dbReference type="Proteomes" id="UP001583177">
    <property type="component" value="Unassembled WGS sequence"/>
</dbReference>
<comment type="caution">
    <text evidence="1">The sequence shown here is derived from an EMBL/GenBank/DDBJ whole genome shotgun (WGS) entry which is preliminary data.</text>
</comment>
<sequence length="523" mass="59257">MELLAILELDAVRPAKSRVLLALEHCESDDSFQQLLSIDSALEALRETVVPLARDNDILNGHDLAKSEAFADHTKLVEKFEELQTNARHAFNLRARKSLPEADIQSFPDEVLLVILHNFESSLDETTFRFDDDFSANTKTVQNIRLTCRRLCEISSHLLVARVNVSPNLSSLEHLDRIASHPTIPQGIRLLCVHMPVYSAAIAENFQRFSRKCYERVSDMREEYDHRMLEETIGHTQGHEEGVHDFFRRVNLIFPSLEPRRVKRLVKDGAPIDEPVLTLQRAHEHYRALYQQQNEIIQGGHFARAVAAAAARSHSSVFVRALVADRHLATDSDLIVRSAAMHKGHEWWEDEADQVAKMYQPMLYELPLAVDAAGATLAALGLSLNLPRDITLEITKEQVSGLDNVSKSLKSFRFFMDPDHEDSDEPLRHPEEMKGLCTYLSAVMGQRIIPDLSLDVAFITKFDVGSLQPNIMGSLLASRSWERLETLTLESCHIHFNELERLMSLLKPGVQMNLIELRLLSGT</sequence>
<dbReference type="EMBL" id="JAWRVE010000234">
    <property type="protein sequence ID" value="KAL1847796.1"/>
    <property type="molecule type" value="Genomic_DNA"/>
</dbReference>
<protein>
    <recommendedName>
        <fullName evidence="3">F-box domain-containing protein</fullName>
    </recommendedName>
</protein>
<keyword evidence="2" id="KW-1185">Reference proteome</keyword>
<organism evidence="1 2">
    <name type="scientific">Diaporthe australafricana</name>
    <dbReference type="NCBI Taxonomy" id="127596"/>
    <lineage>
        <taxon>Eukaryota</taxon>
        <taxon>Fungi</taxon>
        <taxon>Dikarya</taxon>
        <taxon>Ascomycota</taxon>
        <taxon>Pezizomycotina</taxon>
        <taxon>Sordariomycetes</taxon>
        <taxon>Sordariomycetidae</taxon>
        <taxon>Diaporthales</taxon>
        <taxon>Diaporthaceae</taxon>
        <taxon>Diaporthe</taxon>
    </lineage>
</organism>
<name>A0ABR3VXJ0_9PEZI</name>
<evidence type="ECO:0000313" key="1">
    <source>
        <dbReference type="EMBL" id="KAL1847796.1"/>
    </source>
</evidence>
<evidence type="ECO:0008006" key="3">
    <source>
        <dbReference type="Google" id="ProtNLM"/>
    </source>
</evidence>